<comment type="caution">
    <text evidence="2">The sequence shown here is derived from an EMBL/GenBank/DDBJ whole genome shotgun (WGS) entry which is preliminary data.</text>
</comment>
<name>A0ABN9SFR8_9DINO</name>
<sequence>MRIFEGQVVDLRDVCEDGHGRYLPLHQDDPSKFEVVAIASNNAGMKDLTKKEKVVPVFTKASEDWNKTLDRAEEISRLIPMAVSDEDWNDFITGVKSVHQKLSIPIGESVSSFLDRKHAEEPAQRDRRHASSSSASGAQPAVRRNLFETDFGANRAWEAEPARQSLPKDLIGLEVRDNDLDRTGKVVGLTMDPDAVFSVHWDDGFEAELSYDEIRQLDFPGASVHFNIGTPNPRARKGIRRNKDDLAAASTEWDRICASRTD</sequence>
<reference evidence="2" key="1">
    <citation type="submission" date="2023-10" db="EMBL/GenBank/DDBJ databases">
        <authorList>
            <person name="Chen Y."/>
            <person name="Shah S."/>
            <person name="Dougan E. K."/>
            <person name="Thang M."/>
            <person name="Chan C."/>
        </authorList>
    </citation>
    <scope>NUCLEOTIDE SEQUENCE [LARGE SCALE GENOMIC DNA]</scope>
</reference>
<accession>A0ABN9SFR8</accession>
<protein>
    <submittedName>
        <fullName evidence="2">Uncharacterized protein</fullName>
    </submittedName>
</protein>
<gene>
    <name evidence="2" type="ORF">PCOR1329_LOCUS29404</name>
</gene>
<keyword evidence="3" id="KW-1185">Reference proteome</keyword>
<evidence type="ECO:0000256" key="1">
    <source>
        <dbReference type="SAM" id="MobiDB-lite"/>
    </source>
</evidence>
<evidence type="ECO:0000313" key="2">
    <source>
        <dbReference type="EMBL" id="CAK0830923.1"/>
    </source>
</evidence>
<organism evidence="2 3">
    <name type="scientific">Prorocentrum cordatum</name>
    <dbReference type="NCBI Taxonomy" id="2364126"/>
    <lineage>
        <taxon>Eukaryota</taxon>
        <taxon>Sar</taxon>
        <taxon>Alveolata</taxon>
        <taxon>Dinophyceae</taxon>
        <taxon>Prorocentrales</taxon>
        <taxon>Prorocentraceae</taxon>
        <taxon>Prorocentrum</taxon>
    </lineage>
</organism>
<proteinExistence type="predicted"/>
<feature type="region of interest" description="Disordered" evidence="1">
    <location>
        <begin position="116"/>
        <end position="143"/>
    </location>
</feature>
<feature type="compositionally biased region" description="Basic and acidic residues" evidence="1">
    <location>
        <begin position="116"/>
        <end position="125"/>
    </location>
</feature>
<dbReference type="EMBL" id="CAUYUJ010011079">
    <property type="protein sequence ID" value="CAK0830923.1"/>
    <property type="molecule type" value="Genomic_DNA"/>
</dbReference>
<dbReference type="Proteomes" id="UP001189429">
    <property type="component" value="Unassembled WGS sequence"/>
</dbReference>
<evidence type="ECO:0000313" key="3">
    <source>
        <dbReference type="Proteomes" id="UP001189429"/>
    </source>
</evidence>